<dbReference type="AlphaFoldDB" id="A0A382JGH3"/>
<sequence length="37" mass="4276">MFEKITLHTPRQFVPADLNAGDWASLAPLFDQLEQQF</sequence>
<organism evidence="1">
    <name type="scientific">marine metagenome</name>
    <dbReference type="NCBI Taxonomy" id="408172"/>
    <lineage>
        <taxon>unclassified sequences</taxon>
        <taxon>metagenomes</taxon>
        <taxon>ecological metagenomes</taxon>
    </lineage>
</organism>
<feature type="non-terminal residue" evidence="1">
    <location>
        <position position="37"/>
    </location>
</feature>
<accession>A0A382JGH3</accession>
<name>A0A382JGH3_9ZZZZ</name>
<evidence type="ECO:0000313" key="1">
    <source>
        <dbReference type="EMBL" id="SVC10253.1"/>
    </source>
</evidence>
<gene>
    <name evidence="1" type="ORF">METZ01_LOCUS263107</name>
</gene>
<proteinExistence type="predicted"/>
<dbReference type="EMBL" id="UINC01073681">
    <property type="protein sequence ID" value="SVC10253.1"/>
    <property type="molecule type" value="Genomic_DNA"/>
</dbReference>
<protein>
    <submittedName>
        <fullName evidence="1">Uncharacterized protein</fullName>
    </submittedName>
</protein>
<reference evidence="1" key="1">
    <citation type="submission" date="2018-05" db="EMBL/GenBank/DDBJ databases">
        <authorList>
            <person name="Lanie J.A."/>
            <person name="Ng W.-L."/>
            <person name="Kazmierczak K.M."/>
            <person name="Andrzejewski T.M."/>
            <person name="Davidsen T.M."/>
            <person name="Wayne K.J."/>
            <person name="Tettelin H."/>
            <person name="Glass J.I."/>
            <person name="Rusch D."/>
            <person name="Podicherti R."/>
            <person name="Tsui H.-C.T."/>
            <person name="Winkler M.E."/>
        </authorList>
    </citation>
    <scope>NUCLEOTIDE SEQUENCE</scope>
</reference>